<comment type="caution">
    <text evidence="18">The sequence shown here is derived from an EMBL/GenBank/DDBJ whole genome shotgun (WGS) entry which is preliminary data.</text>
</comment>
<evidence type="ECO:0000256" key="6">
    <source>
        <dbReference type="ARBA" id="ARBA00022723"/>
    </source>
</evidence>
<dbReference type="InterPro" id="IPR037219">
    <property type="entry name" value="Peptidase_M41-like"/>
</dbReference>
<evidence type="ECO:0000256" key="1">
    <source>
        <dbReference type="ARBA" id="ARBA00004141"/>
    </source>
</evidence>
<dbReference type="InterPro" id="IPR011546">
    <property type="entry name" value="Pept_M41_FtsH_extracell"/>
</dbReference>
<organism evidence="18 19">
    <name type="scientific">Fulvivirga marina</name>
    <dbReference type="NCBI Taxonomy" id="2494733"/>
    <lineage>
        <taxon>Bacteria</taxon>
        <taxon>Pseudomonadati</taxon>
        <taxon>Bacteroidota</taxon>
        <taxon>Cytophagia</taxon>
        <taxon>Cytophagales</taxon>
        <taxon>Fulvivirgaceae</taxon>
        <taxon>Fulvivirga</taxon>
    </lineage>
</organism>
<evidence type="ECO:0000256" key="11">
    <source>
        <dbReference type="ARBA" id="ARBA00022989"/>
    </source>
</evidence>
<feature type="transmembrane region" description="Helical" evidence="14">
    <location>
        <begin position="143"/>
        <end position="161"/>
    </location>
</feature>
<dbReference type="NCBIfam" id="TIGR01241">
    <property type="entry name" value="FtsH_fam"/>
    <property type="match status" value="1"/>
</dbReference>
<evidence type="ECO:0000256" key="8">
    <source>
        <dbReference type="ARBA" id="ARBA00022801"/>
    </source>
</evidence>
<keyword evidence="5 14" id="KW-0812">Transmembrane</keyword>
<dbReference type="FunFam" id="1.20.58.760:FF:000003">
    <property type="entry name" value="AFG3-like AAA ATPase 2"/>
    <property type="match status" value="1"/>
</dbReference>
<reference evidence="18" key="1">
    <citation type="submission" date="2021-01" db="EMBL/GenBank/DDBJ databases">
        <title>Fulvivirga kasyanovii gen. nov., sp nov., a novel member of the phylum Bacteroidetes isolated from seawater in a mussel farm.</title>
        <authorList>
            <person name="Zhao L.-H."/>
            <person name="Wang Z.-J."/>
        </authorList>
    </citation>
    <scope>NUCLEOTIDE SEQUENCE</scope>
    <source>
        <strain evidence="18">29W222</strain>
    </source>
</reference>
<comment type="similarity">
    <text evidence="2 14">In the C-terminal section; belongs to the peptidase M41 family.</text>
</comment>
<dbReference type="PANTHER" id="PTHR43655">
    <property type="entry name" value="ATP-DEPENDENT PROTEASE"/>
    <property type="match status" value="1"/>
</dbReference>
<dbReference type="Pfam" id="PF06480">
    <property type="entry name" value="FtsH_ext"/>
    <property type="match status" value="1"/>
</dbReference>
<dbReference type="InterPro" id="IPR003960">
    <property type="entry name" value="ATPase_AAA_CS"/>
</dbReference>
<dbReference type="GO" id="GO:0005886">
    <property type="term" value="C:plasma membrane"/>
    <property type="evidence" value="ECO:0007669"/>
    <property type="project" value="UniProtKB-SubCell"/>
</dbReference>
<dbReference type="FunFam" id="3.40.50.300:FF:000001">
    <property type="entry name" value="ATP-dependent zinc metalloprotease FtsH"/>
    <property type="match status" value="1"/>
</dbReference>
<dbReference type="InterPro" id="IPR003593">
    <property type="entry name" value="AAA+_ATPase"/>
</dbReference>
<evidence type="ECO:0000256" key="2">
    <source>
        <dbReference type="ARBA" id="ARBA00010044"/>
    </source>
</evidence>
<dbReference type="PROSITE" id="PS00674">
    <property type="entry name" value="AAA"/>
    <property type="match status" value="1"/>
</dbReference>
<dbReference type="SUPFAM" id="SSF52540">
    <property type="entry name" value="P-loop containing nucleoside triphosphate hydrolases"/>
    <property type="match status" value="1"/>
</dbReference>
<dbReference type="GO" id="GO:0016887">
    <property type="term" value="F:ATP hydrolysis activity"/>
    <property type="evidence" value="ECO:0007669"/>
    <property type="project" value="UniProtKB-UniRule"/>
</dbReference>
<evidence type="ECO:0000259" key="17">
    <source>
        <dbReference type="SMART" id="SM00382"/>
    </source>
</evidence>
<feature type="transmembrane region" description="Helical" evidence="14">
    <location>
        <begin position="21"/>
        <end position="39"/>
    </location>
</feature>
<dbReference type="GO" id="GO:0005524">
    <property type="term" value="F:ATP binding"/>
    <property type="evidence" value="ECO:0007669"/>
    <property type="project" value="UniProtKB-UniRule"/>
</dbReference>
<dbReference type="Proteomes" id="UP000614216">
    <property type="component" value="Unassembled WGS sequence"/>
</dbReference>
<evidence type="ECO:0000256" key="14">
    <source>
        <dbReference type="HAMAP-Rule" id="MF_01458"/>
    </source>
</evidence>
<evidence type="ECO:0000256" key="15">
    <source>
        <dbReference type="RuleBase" id="RU003651"/>
    </source>
</evidence>
<dbReference type="InterPro" id="IPR027417">
    <property type="entry name" value="P-loop_NTPase"/>
</dbReference>
<evidence type="ECO:0000256" key="13">
    <source>
        <dbReference type="ARBA" id="ARBA00023136"/>
    </source>
</evidence>
<dbReference type="GO" id="GO:0004222">
    <property type="term" value="F:metalloendopeptidase activity"/>
    <property type="evidence" value="ECO:0007669"/>
    <property type="project" value="InterPro"/>
</dbReference>
<dbReference type="Gene3D" id="3.40.50.300">
    <property type="entry name" value="P-loop containing nucleotide triphosphate hydrolases"/>
    <property type="match status" value="1"/>
</dbReference>
<keyword evidence="9 14" id="KW-0862">Zinc</keyword>
<dbReference type="InterPro" id="IPR041569">
    <property type="entry name" value="AAA_lid_3"/>
</dbReference>
<feature type="active site" evidence="14">
    <location>
        <position position="461"/>
    </location>
</feature>
<feature type="binding site" evidence="14">
    <location>
        <begin position="237"/>
        <end position="244"/>
    </location>
    <ligand>
        <name>ATP</name>
        <dbReference type="ChEBI" id="CHEBI:30616"/>
    </ligand>
</feature>
<comment type="similarity">
    <text evidence="14">In the central section; belongs to the AAA ATPase family.</text>
</comment>
<feature type="binding site" evidence="14">
    <location>
        <position position="535"/>
    </location>
    <ligand>
        <name>Zn(2+)</name>
        <dbReference type="ChEBI" id="CHEBI:29105"/>
        <note>catalytic</note>
    </ligand>
</feature>
<sequence>MARKNQKKLNQRKLPTGLSRWVYVLFFMVMAILLLYNGGSEKVITWKRFEQQMLLSGDVSRVEVINERKVQVYIKSESLDKVEYNDAAKNFMGKKLLNGPHYYFNIGSVEVFHQDMETAQEGKPKADHLTVIYKEETEWLPNILGWLIPFGLIILFSVFLLRGASSGMKNMGRSVFNFGQIAKKEIDTDAVRKTTFDDVAGLEEAKEEIYELVKFLKAPQKYSKLGAKIPKGILLVGPPGTGKTLLAKAVAGEAGVPFFSLSGSEFVEMFVGVGAARMRDLFEKAKAKAPCIIFIDEIDTVGRNRGKAGAFQANDERENTLNQLLAELDGFDSDTGVIVLAATNRGDVLDPALLRPGRFDRHIHLELPGLKERAAIFAVHMMPLKLNKEVDNELLAAQTPGFSGADIANICNEAALIAARREKEEVESVDFMDAIDRVIGGLEKRSKIITPAEKERIAFHEAGHVTASWFLEHAYPVLKVSIIPRGKSLGAAWYLPEERQIITRSEFFDAICGALGGRVSESIFFDEVSSNAVDDLEKVTRQAYAMVTIYGLSDKIRNISYYDSTGQSENALHKPYSEKTAEKIDQEVQEIVDEAYENTRKLLSDHKEQLEQLARQLIKKEILYKEDIEKILGKRTFKPPVPDDIVV</sequence>
<dbReference type="Pfam" id="PF01434">
    <property type="entry name" value="Peptidase_M41"/>
    <property type="match status" value="1"/>
</dbReference>
<dbReference type="CDD" id="cd19501">
    <property type="entry name" value="RecA-like_FtsH"/>
    <property type="match status" value="1"/>
</dbReference>
<dbReference type="AlphaFoldDB" id="A0A937KFC9"/>
<evidence type="ECO:0000256" key="5">
    <source>
        <dbReference type="ARBA" id="ARBA00022692"/>
    </source>
</evidence>
<dbReference type="SMART" id="SM00382">
    <property type="entry name" value="AAA"/>
    <property type="match status" value="1"/>
</dbReference>
<keyword evidence="10 14" id="KW-0067">ATP-binding</keyword>
<keyword evidence="7 14" id="KW-0547">Nucleotide-binding</keyword>
<dbReference type="EC" id="3.4.24.-" evidence="14"/>
<keyword evidence="8 14" id="KW-0378">Hydrolase</keyword>
<evidence type="ECO:0000256" key="4">
    <source>
        <dbReference type="ARBA" id="ARBA00022670"/>
    </source>
</evidence>
<keyword evidence="4 14" id="KW-0645">Protease</keyword>
<dbReference type="PANTHER" id="PTHR43655:SF2">
    <property type="entry name" value="AFG3 LIKE MATRIX AAA PEPTIDASE SUBUNIT 2, ISOFORM A"/>
    <property type="match status" value="1"/>
</dbReference>
<evidence type="ECO:0000256" key="10">
    <source>
        <dbReference type="ARBA" id="ARBA00022840"/>
    </source>
</evidence>
<keyword evidence="12 14" id="KW-0482">Metalloprotease</keyword>
<evidence type="ECO:0000256" key="7">
    <source>
        <dbReference type="ARBA" id="ARBA00022741"/>
    </source>
</evidence>
<dbReference type="GO" id="GO:0006508">
    <property type="term" value="P:proteolysis"/>
    <property type="evidence" value="ECO:0007669"/>
    <property type="project" value="UniProtKB-KW"/>
</dbReference>
<keyword evidence="11 14" id="KW-1133">Transmembrane helix</keyword>
<dbReference type="FunFam" id="1.10.8.60:FF:000019">
    <property type="entry name" value="AFG3-like AAA ATPase 2"/>
    <property type="match status" value="1"/>
</dbReference>
<comment type="function">
    <text evidence="14">Acts as a processive, ATP-dependent zinc metallopeptidase for both cytoplasmic and membrane proteins. Plays a role in the quality control of integral membrane proteins.</text>
</comment>
<feature type="binding site" evidence="14">
    <location>
        <position position="464"/>
    </location>
    <ligand>
        <name>Zn(2+)</name>
        <dbReference type="ChEBI" id="CHEBI:29105"/>
        <note>catalytic</note>
    </ligand>
</feature>
<protein>
    <recommendedName>
        <fullName evidence="14">ATP-dependent zinc metalloprotease FtsH</fullName>
        <ecNumber evidence="14">3.4.24.-</ecNumber>
    </recommendedName>
</protein>
<evidence type="ECO:0000256" key="9">
    <source>
        <dbReference type="ARBA" id="ARBA00022833"/>
    </source>
</evidence>
<dbReference type="EMBL" id="JAEUGD010000058">
    <property type="protein sequence ID" value="MBL6448068.1"/>
    <property type="molecule type" value="Genomic_DNA"/>
</dbReference>
<comment type="cofactor">
    <cofactor evidence="14">
        <name>Zn(2+)</name>
        <dbReference type="ChEBI" id="CHEBI:29105"/>
    </cofactor>
    <text evidence="14">Binds 1 zinc ion per subunit.</text>
</comment>
<dbReference type="Gene3D" id="1.20.58.760">
    <property type="entry name" value="Peptidase M41"/>
    <property type="match status" value="1"/>
</dbReference>
<gene>
    <name evidence="14 18" type="primary">ftsH</name>
    <name evidence="18" type="ORF">JMN32_17250</name>
</gene>
<dbReference type="InterPro" id="IPR000642">
    <property type="entry name" value="Peptidase_M41"/>
</dbReference>
<name>A0A937KFC9_9BACT</name>
<dbReference type="Gene3D" id="3.40.1690.20">
    <property type="match status" value="1"/>
</dbReference>
<feature type="coiled-coil region" evidence="16">
    <location>
        <begin position="596"/>
        <end position="623"/>
    </location>
</feature>
<evidence type="ECO:0000256" key="16">
    <source>
        <dbReference type="SAM" id="Coils"/>
    </source>
</evidence>
<keyword evidence="13 14" id="KW-0472">Membrane</keyword>
<evidence type="ECO:0000256" key="12">
    <source>
        <dbReference type="ARBA" id="ARBA00023049"/>
    </source>
</evidence>
<accession>A0A937KFC9</accession>
<keyword evidence="16" id="KW-0175">Coiled coil</keyword>
<keyword evidence="6 14" id="KW-0479">Metal-binding</keyword>
<feature type="domain" description="AAA+ ATPase" evidence="17">
    <location>
        <begin position="229"/>
        <end position="369"/>
    </location>
</feature>
<dbReference type="GO" id="GO:0030163">
    <property type="term" value="P:protein catabolic process"/>
    <property type="evidence" value="ECO:0007669"/>
    <property type="project" value="UniProtKB-UniRule"/>
</dbReference>
<dbReference type="Gene3D" id="1.10.8.60">
    <property type="match status" value="1"/>
</dbReference>
<comment type="similarity">
    <text evidence="3">In the N-terminal section; belongs to the AAA ATPase family.</text>
</comment>
<dbReference type="Pfam" id="PF17862">
    <property type="entry name" value="AAA_lid_3"/>
    <property type="match status" value="1"/>
</dbReference>
<evidence type="ECO:0000256" key="3">
    <source>
        <dbReference type="ARBA" id="ARBA00010550"/>
    </source>
</evidence>
<evidence type="ECO:0000313" key="18">
    <source>
        <dbReference type="EMBL" id="MBL6448068.1"/>
    </source>
</evidence>
<dbReference type="RefSeq" id="WP_202857606.1">
    <property type="nucleotide sequence ID" value="NZ_JAEUGD010000058.1"/>
</dbReference>
<dbReference type="InterPro" id="IPR050928">
    <property type="entry name" value="ATP-dep_Zn_Metalloprotease"/>
</dbReference>
<dbReference type="InterPro" id="IPR005936">
    <property type="entry name" value="FtsH"/>
</dbReference>
<evidence type="ECO:0000313" key="19">
    <source>
        <dbReference type="Proteomes" id="UP000614216"/>
    </source>
</evidence>
<comment type="subcellular location">
    <subcellularLocation>
        <location evidence="14">Cell membrane</location>
        <topology evidence="14">Multi-pass membrane protein</topology>
        <orientation evidence="14">Cytoplasmic side</orientation>
    </subcellularLocation>
    <subcellularLocation>
        <location evidence="1">Membrane</location>
        <topology evidence="1">Multi-pass membrane protein</topology>
    </subcellularLocation>
</comment>
<dbReference type="GO" id="GO:0004176">
    <property type="term" value="F:ATP-dependent peptidase activity"/>
    <property type="evidence" value="ECO:0007669"/>
    <property type="project" value="InterPro"/>
</dbReference>
<proteinExistence type="inferred from homology"/>
<dbReference type="SUPFAM" id="SSF140990">
    <property type="entry name" value="FtsH protease domain-like"/>
    <property type="match status" value="1"/>
</dbReference>
<keyword evidence="14" id="KW-1003">Cell membrane</keyword>
<comment type="similarity">
    <text evidence="15">Belongs to the AAA ATPase family.</text>
</comment>
<dbReference type="InterPro" id="IPR003959">
    <property type="entry name" value="ATPase_AAA_core"/>
</dbReference>
<dbReference type="HAMAP" id="MF_01458">
    <property type="entry name" value="FtsH"/>
    <property type="match status" value="1"/>
</dbReference>
<dbReference type="Pfam" id="PF00004">
    <property type="entry name" value="AAA"/>
    <property type="match status" value="1"/>
</dbReference>
<comment type="subunit">
    <text evidence="14">Homohexamer.</text>
</comment>
<keyword evidence="19" id="KW-1185">Reference proteome</keyword>
<feature type="binding site" evidence="14">
    <location>
        <position position="460"/>
    </location>
    <ligand>
        <name>Zn(2+)</name>
        <dbReference type="ChEBI" id="CHEBI:29105"/>
        <note>catalytic</note>
    </ligand>
</feature>
<dbReference type="GO" id="GO:0008270">
    <property type="term" value="F:zinc ion binding"/>
    <property type="evidence" value="ECO:0007669"/>
    <property type="project" value="UniProtKB-UniRule"/>
</dbReference>